<dbReference type="EMBL" id="CAJVPP010003774">
    <property type="protein sequence ID" value="CAG8636928.1"/>
    <property type="molecule type" value="Genomic_DNA"/>
</dbReference>
<keyword evidence="3" id="KW-1185">Reference proteome</keyword>
<dbReference type="Proteomes" id="UP000789375">
    <property type="component" value="Unassembled WGS sequence"/>
</dbReference>
<evidence type="ECO:0000313" key="3">
    <source>
        <dbReference type="Proteomes" id="UP000789375"/>
    </source>
</evidence>
<gene>
    <name evidence="2" type="ORF">FMOSSE_LOCUS10785</name>
</gene>
<protein>
    <submittedName>
        <fullName evidence="2">15312_t:CDS:1</fullName>
    </submittedName>
</protein>
<comment type="caution">
    <text evidence="2">The sequence shown here is derived from an EMBL/GenBank/DDBJ whole genome shotgun (WGS) entry which is preliminary data.</text>
</comment>
<dbReference type="AlphaFoldDB" id="A0A9N9GVB6"/>
<name>A0A9N9GVB6_FUNMO</name>
<evidence type="ECO:0000313" key="2">
    <source>
        <dbReference type="EMBL" id="CAG8636928.1"/>
    </source>
</evidence>
<organism evidence="2 3">
    <name type="scientific">Funneliformis mosseae</name>
    <name type="common">Endomycorrhizal fungus</name>
    <name type="synonym">Glomus mosseae</name>
    <dbReference type="NCBI Taxonomy" id="27381"/>
    <lineage>
        <taxon>Eukaryota</taxon>
        <taxon>Fungi</taxon>
        <taxon>Fungi incertae sedis</taxon>
        <taxon>Mucoromycota</taxon>
        <taxon>Glomeromycotina</taxon>
        <taxon>Glomeromycetes</taxon>
        <taxon>Glomerales</taxon>
        <taxon>Glomeraceae</taxon>
        <taxon>Funneliformis</taxon>
    </lineage>
</organism>
<proteinExistence type="predicted"/>
<accession>A0A9N9GVB6</accession>
<evidence type="ECO:0000256" key="1">
    <source>
        <dbReference type="SAM" id="MobiDB-lite"/>
    </source>
</evidence>
<sequence>MATTIETEESENEWHISSKQNSTKNNEEIWFEEQLFQQFSNVPLITTVGYESPKDEMEDIYLENIKIKSVIANQPITKGGSQCTFACDVENHHIHTY</sequence>
<feature type="compositionally biased region" description="Acidic residues" evidence="1">
    <location>
        <begin position="1"/>
        <end position="11"/>
    </location>
</feature>
<feature type="region of interest" description="Disordered" evidence="1">
    <location>
        <begin position="1"/>
        <end position="23"/>
    </location>
</feature>
<feature type="non-terminal residue" evidence="2">
    <location>
        <position position="97"/>
    </location>
</feature>
<reference evidence="2" key="1">
    <citation type="submission" date="2021-06" db="EMBL/GenBank/DDBJ databases">
        <authorList>
            <person name="Kallberg Y."/>
            <person name="Tangrot J."/>
            <person name="Rosling A."/>
        </authorList>
    </citation>
    <scope>NUCLEOTIDE SEQUENCE</scope>
    <source>
        <strain evidence="2">87-6 pot B 2015</strain>
    </source>
</reference>